<name>A0A1I6PVL5_9EURY</name>
<evidence type="ECO:0000313" key="4">
    <source>
        <dbReference type="Proteomes" id="UP000199199"/>
    </source>
</evidence>
<dbReference type="GO" id="GO:0051782">
    <property type="term" value="P:negative regulation of cell division"/>
    <property type="evidence" value="ECO:0007669"/>
    <property type="project" value="TreeGrafter"/>
</dbReference>
<feature type="region of interest" description="Disordered" evidence="1">
    <location>
        <begin position="258"/>
        <end position="298"/>
    </location>
</feature>
<dbReference type="PANTHER" id="PTHR43384">
    <property type="entry name" value="SEPTUM SITE-DETERMINING PROTEIN MIND HOMOLOG, CHLOROPLASTIC-RELATED"/>
    <property type="match status" value="1"/>
</dbReference>
<dbReference type="GO" id="GO:0005829">
    <property type="term" value="C:cytosol"/>
    <property type="evidence" value="ECO:0007669"/>
    <property type="project" value="TreeGrafter"/>
</dbReference>
<reference evidence="4" key="1">
    <citation type="submission" date="2016-10" db="EMBL/GenBank/DDBJ databases">
        <authorList>
            <person name="Varghese N."/>
            <person name="Submissions S."/>
        </authorList>
    </citation>
    <scope>NUCLEOTIDE SEQUENCE [LARGE SCALE GENOMIC DNA]</scope>
    <source>
        <strain evidence="4">DSM 22427</strain>
    </source>
</reference>
<dbReference type="InterPro" id="IPR050625">
    <property type="entry name" value="ParA/MinD_ATPase"/>
</dbReference>
<dbReference type="InterPro" id="IPR010224">
    <property type="entry name" value="MinD_archaea"/>
</dbReference>
<dbReference type="InterPro" id="IPR027417">
    <property type="entry name" value="P-loop_NTPase"/>
</dbReference>
<dbReference type="EMBL" id="FOZS01000001">
    <property type="protein sequence ID" value="SFS44236.1"/>
    <property type="molecule type" value="Genomic_DNA"/>
</dbReference>
<dbReference type="SUPFAM" id="SSF52540">
    <property type="entry name" value="P-loop containing nucleoside triphosphate hydrolases"/>
    <property type="match status" value="1"/>
</dbReference>
<organism evidence="3 4">
    <name type="scientific">Halostagnicola kamekurae</name>
    <dbReference type="NCBI Taxonomy" id="619731"/>
    <lineage>
        <taxon>Archaea</taxon>
        <taxon>Methanobacteriati</taxon>
        <taxon>Methanobacteriota</taxon>
        <taxon>Stenosarchaea group</taxon>
        <taxon>Halobacteria</taxon>
        <taxon>Halobacteriales</taxon>
        <taxon>Natrialbaceae</taxon>
        <taxon>Halostagnicola</taxon>
    </lineage>
</organism>
<dbReference type="NCBIfam" id="TIGR01969">
    <property type="entry name" value="minD_arch"/>
    <property type="match status" value="1"/>
</dbReference>
<dbReference type="Pfam" id="PF01656">
    <property type="entry name" value="CbiA"/>
    <property type="match status" value="1"/>
</dbReference>
<evidence type="ECO:0000313" key="3">
    <source>
        <dbReference type="EMBL" id="SFS44236.1"/>
    </source>
</evidence>
<evidence type="ECO:0000259" key="2">
    <source>
        <dbReference type="Pfam" id="PF01656"/>
    </source>
</evidence>
<dbReference type="Proteomes" id="UP000199199">
    <property type="component" value="Unassembled WGS sequence"/>
</dbReference>
<accession>A0A1I6PVL5</accession>
<dbReference type="AlphaFoldDB" id="A0A1I6PVL5"/>
<gene>
    <name evidence="3" type="ORF">SAMN04488556_0811</name>
</gene>
<feature type="domain" description="CobQ/CobB/MinD/ParA nucleotide binding" evidence="2">
    <location>
        <begin position="24"/>
        <end position="228"/>
    </location>
</feature>
<dbReference type="InterPro" id="IPR002586">
    <property type="entry name" value="CobQ/CobB/MinD/ParA_Nub-bd_dom"/>
</dbReference>
<dbReference type="Gene3D" id="3.40.50.300">
    <property type="entry name" value="P-loop containing nucleotide triphosphate hydrolases"/>
    <property type="match status" value="1"/>
</dbReference>
<dbReference type="GO" id="GO:0009898">
    <property type="term" value="C:cytoplasmic side of plasma membrane"/>
    <property type="evidence" value="ECO:0007669"/>
    <property type="project" value="TreeGrafter"/>
</dbReference>
<sequence>MSLFKVFPLHYGDILSMSDKTVFAIGSGKGGVGKTTTTVNLGTALAQTGERVAIVDADLGMANLAGFVSLSTDSTTLHDVLAGNASVSEATYPLTDNIVAVPSGTGLEAYAETSPEGLRDVVDELRDEFSYVFLDVGAGVSHETVLPLGLADAVLLVSTPEPAAVNDTKKTLKLTDHAKGTPGGLIITRTRTESSVSPEDIASRLDLPLVGSIPDDPAVRDSVYAGTPLVVYDAQRPAAVAYKRLASEFPEIISKIETEGSATDSRGGPAVTGAVPDGDGSAPIDDPSSGGPSAEPDS</sequence>
<keyword evidence="4" id="KW-1185">Reference proteome</keyword>
<dbReference type="PANTHER" id="PTHR43384:SF10">
    <property type="entry name" value="ATPASE INVOLVED IN CHROMOSOME PARTITIONING, PARA_MIND FAMILY"/>
    <property type="match status" value="1"/>
</dbReference>
<evidence type="ECO:0000256" key="1">
    <source>
        <dbReference type="SAM" id="MobiDB-lite"/>
    </source>
</evidence>
<dbReference type="GO" id="GO:0005524">
    <property type="term" value="F:ATP binding"/>
    <property type="evidence" value="ECO:0007669"/>
    <property type="project" value="TreeGrafter"/>
</dbReference>
<dbReference type="GO" id="GO:0016887">
    <property type="term" value="F:ATP hydrolysis activity"/>
    <property type="evidence" value="ECO:0007669"/>
    <property type="project" value="TreeGrafter"/>
</dbReference>
<protein>
    <submittedName>
        <fullName evidence="3">Septum site-determining protein MinD</fullName>
    </submittedName>
</protein>
<proteinExistence type="predicted"/>